<dbReference type="Pfam" id="PF26594">
    <property type="entry name" value="KH_NusA_2nd"/>
    <property type="match status" value="1"/>
</dbReference>
<dbReference type="GO" id="GO:0006353">
    <property type="term" value="P:DNA-templated transcription termination"/>
    <property type="evidence" value="ECO:0007669"/>
    <property type="project" value="UniProtKB-UniRule"/>
</dbReference>
<dbReference type="GO" id="GO:0031564">
    <property type="term" value="P:transcription antitermination"/>
    <property type="evidence" value="ECO:0007669"/>
    <property type="project" value="UniProtKB-UniRule"/>
</dbReference>
<keyword evidence="6 7" id="KW-0804">Transcription</keyword>
<dbReference type="NCBIfam" id="TIGR01953">
    <property type="entry name" value="NusA"/>
    <property type="match status" value="1"/>
</dbReference>
<reference evidence="9" key="1">
    <citation type="submission" date="2020-10" db="EMBL/GenBank/DDBJ databases">
        <authorList>
            <person name="Gilroy R."/>
        </authorList>
    </citation>
    <scope>NUCLEOTIDE SEQUENCE</scope>
    <source>
        <strain evidence="9">ChiW17-6978</strain>
    </source>
</reference>
<evidence type="ECO:0000259" key="8">
    <source>
        <dbReference type="PROSITE" id="PS50126"/>
    </source>
</evidence>
<protein>
    <recommendedName>
        <fullName evidence="7">Transcription termination/antitermination protein NusA</fullName>
    </recommendedName>
</protein>
<feature type="domain" description="S1 motif" evidence="8">
    <location>
        <begin position="155"/>
        <end position="220"/>
    </location>
</feature>
<dbReference type="InterPro" id="IPR012340">
    <property type="entry name" value="NA-bd_OB-fold"/>
</dbReference>
<dbReference type="Pfam" id="PF00575">
    <property type="entry name" value="S1"/>
    <property type="match status" value="1"/>
</dbReference>
<dbReference type="InterPro" id="IPR036555">
    <property type="entry name" value="NusA_N_sf"/>
</dbReference>
<dbReference type="InterPro" id="IPR003029">
    <property type="entry name" value="S1_domain"/>
</dbReference>
<dbReference type="Gene3D" id="3.30.300.20">
    <property type="match status" value="2"/>
</dbReference>
<keyword evidence="1 7" id="KW-0806">Transcription termination</keyword>
<gene>
    <name evidence="7 9" type="primary">nusA</name>
    <name evidence="9" type="ORF">IAD46_00065</name>
</gene>
<comment type="function">
    <text evidence="7">Participates in both transcription termination and antitermination.</text>
</comment>
<dbReference type="PROSITE" id="PS50126">
    <property type="entry name" value="S1"/>
    <property type="match status" value="1"/>
</dbReference>
<comment type="subcellular location">
    <subcellularLocation>
        <location evidence="7">Cytoplasm</location>
    </subcellularLocation>
</comment>
<dbReference type="Gene3D" id="2.40.50.140">
    <property type="entry name" value="Nucleic acid-binding proteins"/>
    <property type="match status" value="1"/>
</dbReference>
<dbReference type="Pfam" id="PF13184">
    <property type="entry name" value="KH_NusA_1st"/>
    <property type="match status" value="1"/>
</dbReference>
<dbReference type="SUPFAM" id="SSF69705">
    <property type="entry name" value="Transcription factor NusA, N-terminal domain"/>
    <property type="match status" value="1"/>
</dbReference>
<accession>A0A9D1GR22</accession>
<dbReference type="GO" id="GO:0003723">
    <property type="term" value="F:RNA binding"/>
    <property type="evidence" value="ECO:0007669"/>
    <property type="project" value="UniProtKB-UniRule"/>
</dbReference>
<dbReference type="Gene3D" id="3.30.1480.10">
    <property type="entry name" value="NusA, N-terminal domain"/>
    <property type="match status" value="1"/>
</dbReference>
<dbReference type="InterPro" id="IPR009019">
    <property type="entry name" value="KH_sf_prok-type"/>
</dbReference>
<comment type="subunit">
    <text evidence="7">Monomer. Binds directly to the core enzyme of the DNA-dependent RNA polymerase and to nascent RNA.</text>
</comment>
<evidence type="ECO:0000256" key="5">
    <source>
        <dbReference type="ARBA" id="ARBA00023015"/>
    </source>
</evidence>
<dbReference type="CDD" id="cd02134">
    <property type="entry name" value="KH-II_NusA_rpt1"/>
    <property type="match status" value="1"/>
</dbReference>
<dbReference type="PROSITE" id="PS50084">
    <property type="entry name" value="KH_TYPE_1"/>
    <property type="match status" value="1"/>
</dbReference>
<dbReference type="FunFam" id="3.30.300.20:FF:000005">
    <property type="entry name" value="Transcription termination/antitermination protein NusA"/>
    <property type="match status" value="1"/>
</dbReference>
<dbReference type="InterPro" id="IPR013735">
    <property type="entry name" value="TF_NusA_N"/>
</dbReference>
<dbReference type="SUPFAM" id="SSF50249">
    <property type="entry name" value="Nucleic acid-binding proteins"/>
    <property type="match status" value="1"/>
</dbReference>
<dbReference type="GO" id="GO:0003700">
    <property type="term" value="F:DNA-binding transcription factor activity"/>
    <property type="evidence" value="ECO:0007669"/>
    <property type="project" value="InterPro"/>
</dbReference>
<dbReference type="AlphaFoldDB" id="A0A9D1GR22"/>
<evidence type="ECO:0000256" key="2">
    <source>
        <dbReference type="ARBA" id="ARBA00022490"/>
    </source>
</evidence>
<dbReference type="InterPro" id="IPR058582">
    <property type="entry name" value="KH_NusA_2nd"/>
</dbReference>
<sequence length="377" mass="42315">MINKDFFKMAEEDAKERGFAVEEVLACMEKALIGAFKKEHGNTSCKVEFKPEKNEILLYSVHQVVEDEPLETEENTGEGEDENAVKKQECDYAPMRLSEAKKIKSSYKVGDLVFQQENLRTYSRTTILTAGNVYKQGVRQLERDKAYVYFKELENEMISAEVSNIGDRFVTLKLGHNVTSLLPVAELLVNDHLKIGDFVRVYVKKVEQTTREPKVIVSRNERNLVTRLMENYIPEIKSGIIEIKGIARDPGDRCKIALFSNDPKVDAIGSCVGEGGSRIREIVDALNGEKVDLYKWSDDPEELIANSLQPASVTRVLNVDVKNKTSQVVVPDDHLSLAIGKSGQNVRLAVQSCGWKIDIMPTSEAYEKGLINILGLD</sequence>
<dbReference type="PANTHER" id="PTHR22648:SF0">
    <property type="entry name" value="TRANSCRIPTION TERMINATION_ANTITERMINATION PROTEIN NUSA"/>
    <property type="match status" value="1"/>
</dbReference>
<dbReference type="EMBL" id="DVLF01000002">
    <property type="protein sequence ID" value="HIT49401.1"/>
    <property type="molecule type" value="Genomic_DNA"/>
</dbReference>
<proteinExistence type="inferred from homology"/>
<evidence type="ECO:0000256" key="6">
    <source>
        <dbReference type="ARBA" id="ARBA00023163"/>
    </source>
</evidence>
<evidence type="ECO:0000256" key="1">
    <source>
        <dbReference type="ARBA" id="ARBA00022472"/>
    </source>
</evidence>
<dbReference type="CDD" id="cd22529">
    <property type="entry name" value="KH-II_NusA_rpt2"/>
    <property type="match status" value="1"/>
</dbReference>
<evidence type="ECO:0000313" key="10">
    <source>
        <dbReference type="Proteomes" id="UP000886758"/>
    </source>
</evidence>
<name>A0A9D1GR22_9MOLU</name>
<keyword evidence="3 7" id="KW-0889">Transcription antitermination</keyword>
<evidence type="ECO:0000256" key="4">
    <source>
        <dbReference type="ARBA" id="ARBA00022884"/>
    </source>
</evidence>
<dbReference type="SMART" id="SM00316">
    <property type="entry name" value="S1"/>
    <property type="match status" value="1"/>
</dbReference>
<dbReference type="Pfam" id="PF08529">
    <property type="entry name" value="NusA_N"/>
    <property type="match status" value="1"/>
</dbReference>
<dbReference type="InterPro" id="IPR025249">
    <property type="entry name" value="TF_NusA_KH_1st"/>
</dbReference>
<evidence type="ECO:0000313" key="9">
    <source>
        <dbReference type="EMBL" id="HIT49401.1"/>
    </source>
</evidence>
<keyword evidence="4 7" id="KW-0694">RNA-binding</keyword>
<dbReference type="InterPro" id="IPR030842">
    <property type="entry name" value="TF_NusA_bacterial"/>
</dbReference>
<evidence type="ECO:0000256" key="3">
    <source>
        <dbReference type="ARBA" id="ARBA00022814"/>
    </source>
</evidence>
<keyword evidence="5 7" id="KW-0805">Transcription regulation</keyword>
<keyword evidence="2 7" id="KW-0963">Cytoplasm</keyword>
<dbReference type="InterPro" id="IPR010213">
    <property type="entry name" value="TF_NusA"/>
</dbReference>
<dbReference type="InterPro" id="IPR015946">
    <property type="entry name" value="KH_dom-like_a/b"/>
</dbReference>
<comment type="caution">
    <text evidence="9">The sequence shown here is derived from an EMBL/GenBank/DDBJ whole genome shotgun (WGS) entry which is preliminary data.</text>
</comment>
<dbReference type="SUPFAM" id="SSF54814">
    <property type="entry name" value="Prokaryotic type KH domain (KH-domain type II)"/>
    <property type="match status" value="2"/>
</dbReference>
<dbReference type="PANTHER" id="PTHR22648">
    <property type="entry name" value="TRANSCRIPTION TERMINATION FACTOR NUSA"/>
    <property type="match status" value="1"/>
</dbReference>
<dbReference type="GO" id="GO:0005829">
    <property type="term" value="C:cytosol"/>
    <property type="evidence" value="ECO:0007669"/>
    <property type="project" value="TreeGrafter"/>
</dbReference>
<dbReference type="CDD" id="cd04455">
    <property type="entry name" value="S1_NusA"/>
    <property type="match status" value="1"/>
</dbReference>
<dbReference type="HAMAP" id="MF_00945_B">
    <property type="entry name" value="NusA_B"/>
    <property type="match status" value="1"/>
</dbReference>
<evidence type="ECO:0000256" key="7">
    <source>
        <dbReference type="HAMAP-Rule" id="MF_00945"/>
    </source>
</evidence>
<organism evidence="9 10">
    <name type="scientific">Candidatus Pelethenecus faecipullorum</name>
    <dbReference type="NCBI Taxonomy" id="2840900"/>
    <lineage>
        <taxon>Bacteria</taxon>
        <taxon>Bacillati</taxon>
        <taxon>Mycoplasmatota</taxon>
        <taxon>Mollicutes</taxon>
        <taxon>Candidatus Pelethenecus</taxon>
    </lineage>
</organism>
<comment type="similarity">
    <text evidence="7">Belongs to the NusA family.</text>
</comment>
<reference evidence="9" key="2">
    <citation type="journal article" date="2021" name="PeerJ">
        <title>Extensive microbial diversity within the chicken gut microbiome revealed by metagenomics and culture.</title>
        <authorList>
            <person name="Gilroy R."/>
            <person name="Ravi A."/>
            <person name="Getino M."/>
            <person name="Pursley I."/>
            <person name="Horton D.L."/>
            <person name="Alikhan N.F."/>
            <person name="Baker D."/>
            <person name="Gharbi K."/>
            <person name="Hall N."/>
            <person name="Watson M."/>
            <person name="Adriaenssens E.M."/>
            <person name="Foster-Nyarko E."/>
            <person name="Jarju S."/>
            <person name="Secka A."/>
            <person name="Antonio M."/>
            <person name="Oren A."/>
            <person name="Chaudhuri R.R."/>
            <person name="La Ragione R."/>
            <person name="Hildebrand F."/>
            <person name="Pallen M.J."/>
        </authorList>
    </citation>
    <scope>NUCLEOTIDE SEQUENCE</scope>
    <source>
        <strain evidence="9">ChiW17-6978</strain>
    </source>
</reference>
<dbReference type="Proteomes" id="UP000886758">
    <property type="component" value="Unassembled WGS sequence"/>
</dbReference>